<evidence type="ECO:0000313" key="2">
    <source>
        <dbReference type="Proteomes" id="UP000324233"/>
    </source>
</evidence>
<sequence length="218" mass="23934">MSKALLPQAFWFRLAASAPFVEAMPRPGGQGPLLDLPAACTLPDLGALEGRSSWASVRVAWNQHGLGVAVLAEGRSKQPDRPEGFADIHLWVDTRDTRNVSRATRFCHRFSARLVLRPDRKTLDVDIGQRAIARALADAPICDPSDLSNRATVAKGGWGFEVFLPAKVLHGFDPENNSRLGFAYQVSDHEREDQFLGVGRDFPLGENPGLWATLELKP</sequence>
<dbReference type="RefSeq" id="WP_148594270.1">
    <property type="nucleotide sequence ID" value="NZ_CP042997.1"/>
</dbReference>
<accession>A0A5B9W2R0</accession>
<dbReference type="EMBL" id="CP042997">
    <property type="protein sequence ID" value="QEH34335.1"/>
    <property type="molecule type" value="Genomic_DNA"/>
</dbReference>
<organism evidence="1 2">
    <name type="scientific">Aquisphaera giovannonii</name>
    <dbReference type="NCBI Taxonomy" id="406548"/>
    <lineage>
        <taxon>Bacteria</taxon>
        <taxon>Pseudomonadati</taxon>
        <taxon>Planctomycetota</taxon>
        <taxon>Planctomycetia</taxon>
        <taxon>Isosphaerales</taxon>
        <taxon>Isosphaeraceae</taxon>
        <taxon>Aquisphaera</taxon>
    </lineage>
</organism>
<dbReference type="OrthoDB" id="261771at2"/>
<keyword evidence="2" id="KW-1185">Reference proteome</keyword>
<protein>
    <recommendedName>
        <fullName evidence="3">Carbohydrate-binding domain-containing protein</fullName>
    </recommendedName>
</protein>
<evidence type="ECO:0008006" key="3">
    <source>
        <dbReference type="Google" id="ProtNLM"/>
    </source>
</evidence>
<dbReference type="Proteomes" id="UP000324233">
    <property type="component" value="Chromosome"/>
</dbReference>
<name>A0A5B9W2R0_9BACT</name>
<dbReference type="Gene3D" id="2.60.40.1190">
    <property type="match status" value="1"/>
</dbReference>
<dbReference type="KEGG" id="agv:OJF2_28710"/>
<gene>
    <name evidence="1" type="ORF">OJF2_28710</name>
</gene>
<dbReference type="AlphaFoldDB" id="A0A5B9W2R0"/>
<evidence type="ECO:0000313" key="1">
    <source>
        <dbReference type="EMBL" id="QEH34335.1"/>
    </source>
</evidence>
<proteinExistence type="predicted"/>
<dbReference type="CDD" id="cd00241">
    <property type="entry name" value="DOMON_like"/>
    <property type="match status" value="1"/>
</dbReference>
<reference evidence="1 2" key="1">
    <citation type="submission" date="2019-08" db="EMBL/GenBank/DDBJ databases">
        <title>Deep-cultivation of Planctomycetes and their phenomic and genomic characterization uncovers novel biology.</title>
        <authorList>
            <person name="Wiegand S."/>
            <person name="Jogler M."/>
            <person name="Boedeker C."/>
            <person name="Pinto D."/>
            <person name="Vollmers J."/>
            <person name="Rivas-Marin E."/>
            <person name="Kohn T."/>
            <person name="Peeters S.H."/>
            <person name="Heuer A."/>
            <person name="Rast P."/>
            <person name="Oberbeckmann S."/>
            <person name="Bunk B."/>
            <person name="Jeske O."/>
            <person name="Meyerdierks A."/>
            <person name="Storesund J.E."/>
            <person name="Kallscheuer N."/>
            <person name="Luecker S."/>
            <person name="Lage O.M."/>
            <person name="Pohl T."/>
            <person name="Merkel B.J."/>
            <person name="Hornburger P."/>
            <person name="Mueller R.-W."/>
            <person name="Bruemmer F."/>
            <person name="Labrenz M."/>
            <person name="Spormann A.M."/>
            <person name="Op den Camp H."/>
            <person name="Overmann J."/>
            <person name="Amann R."/>
            <person name="Jetten M.S.M."/>
            <person name="Mascher T."/>
            <person name="Medema M.H."/>
            <person name="Devos D.P."/>
            <person name="Kaster A.-K."/>
            <person name="Ovreas L."/>
            <person name="Rohde M."/>
            <person name="Galperin M.Y."/>
            <person name="Jogler C."/>
        </authorList>
    </citation>
    <scope>NUCLEOTIDE SEQUENCE [LARGE SCALE GENOMIC DNA]</scope>
    <source>
        <strain evidence="1 2">OJF2</strain>
    </source>
</reference>